<organism evidence="2 3">
    <name type="scientific">Cylindrotheca closterium</name>
    <dbReference type="NCBI Taxonomy" id="2856"/>
    <lineage>
        <taxon>Eukaryota</taxon>
        <taxon>Sar</taxon>
        <taxon>Stramenopiles</taxon>
        <taxon>Ochrophyta</taxon>
        <taxon>Bacillariophyta</taxon>
        <taxon>Bacillariophyceae</taxon>
        <taxon>Bacillariophycidae</taxon>
        <taxon>Bacillariales</taxon>
        <taxon>Bacillariaceae</taxon>
        <taxon>Cylindrotheca</taxon>
    </lineage>
</organism>
<dbReference type="EMBL" id="CAKOGP040001758">
    <property type="protein sequence ID" value="CAJ1949376.1"/>
    <property type="molecule type" value="Genomic_DNA"/>
</dbReference>
<proteinExistence type="predicted"/>
<protein>
    <recommendedName>
        <fullName evidence="4">Copper transporter</fullName>
    </recommendedName>
</protein>
<dbReference type="AlphaFoldDB" id="A0AAD2PUB8"/>
<reference evidence="2" key="1">
    <citation type="submission" date="2023-08" db="EMBL/GenBank/DDBJ databases">
        <authorList>
            <person name="Audoor S."/>
            <person name="Bilcke G."/>
        </authorList>
    </citation>
    <scope>NUCLEOTIDE SEQUENCE</scope>
</reference>
<comment type="caution">
    <text evidence="2">The sequence shown here is derived from an EMBL/GenBank/DDBJ whole genome shotgun (WGS) entry which is preliminary data.</text>
</comment>
<keyword evidence="1" id="KW-0472">Membrane</keyword>
<dbReference type="Proteomes" id="UP001295423">
    <property type="component" value="Unassembled WGS sequence"/>
</dbReference>
<sequence length="324" mass="36161">MRIRTLGAIITAGTACVFASTEKSALIDFEGLHTRGITEVPLHRLSHHENESERLTIGDQMDMLKEFLEDKTGKKLVSDGNPMIVSDLSQLNFHSSTFILAGLKAHDGMAADNGSIWLIKNSSHWQRALEGSVSAPDNAEWYIQPLELPSGDKFCNGMFMVMAMGGFQWSLGKHDTKPDCLNYFVPAWKLDDSGKFTGAMVYTFLLGMMTEAVTNFQTWLRPFLGTGRLRKFTMPLLYALQQWLGYIAMMVTMMYSVELFGSLLLGLVLGRLLFLPRSVTKPIIRADESAASPRNNSSVVTLSAIPESEETPLVRQTALRRRRT</sequence>
<evidence type="ECO:0008006" key="4">
    <source>
        <dbReference type="Google" id="ProtNLM"/>
    </source>
</evidence>
<evidence type="ECO:0000313" key="3">
    <source>
        <dbReference type="Proteomes" id="UP001295423"/>
    </source>
</evidence>
<evidence type="ECO:0000313" key="2">
    <source>
        <dbReference type="EMBL" id="CAJ1949376.1"/>
    </source>
</evidence>
<dbReference type="PROSITE" id="PS51257">
    <property type="entry name" value="PROKAR_LIPOPROTEIN"/>
    <property type="match status" value="1"/>
</dbReference>
<evidence type="ECO:0000256" key="1">
    <source>
        <dbReference type="SAM" id="Phobius"/>
    </source>
</evidence>
<feature type="transmembrane region" description="Helical" evidence="1">
    <location>
        <begin position="259"/>
        <end position="275"/>
    </location>
</feature>
<keyword evidence="3" id="KW-1185">Reference proteome</keyword>
<name>A0AAD2PUB8_9STRA</name>
<gene>
    <name evidence="2" type="ORF">CYCCA115_LOCUS12063</name>
</gene>
<accession>A0AAD2PUB8</accession>
<keyword evidence="1" id="KW-1133">Transmembrane helix</keyword>
<keyword evidence="1" id="KW-0812">Transmembrane</keyword>